<evidence type="ECO:0000313" key="2">
    <source>
        <dbReference type="EMBL" id="GFJ93382.1"/>
    </source>
</evidence>
<dbReference type="EMBL" id="BLPG01000001">
    <property type="protein sequence ID" value="GFJ93382.1"/>
    <property type="molecule type" value="Genomic_DNA"/>
</dbReference>
<dbReference type="Proteomes" id="UP000482960">
    <property type="component" value="Unassembled WGS sequence"/>
</dbReference>
<accession>A0A6V8L7Z6</accession>
<comment type="caution">
    <text evidence="2">The sequence shown here is derived from an EMBL/GenBank/DDBJ whole genome shotgun (WGS) entry which is preliminary data.</text>
</comment>
<reference evidence="2 3" key="2">
    <citation type="submission" date="2020-03" db="EMBL/GenBank/DDBJ databases">
        <authorList>
            <person name="Ichikawa N."/>
            <person name="Kimura A."/>
            <person name="Kitahashi Y."/>
            <person name="Uohara A."/>
        </authorList>
    </citation>
    <scope>NUCLEOTIDE SEQUENCE [LARGE SCALE GENOMIC DNA]</scope>
    <source>
        <strain evidence="2 3">NBRC 108638</strain>
    </source>
</reference>
<evidence type="ECO:0000256" key="1">
    <source>
        <dbReference type="SAM" id="MobiDB-lite"/>
    </source>
</evidence>
<feature type="region of interest" description="Disordered" evidence="1">
    <location>
        <begin position="201"/>
        <end position="258"/>
    </location>
</feature>
<gene>
    <name evidence="2" type="ORF">Prum_070240</name>
</gene>
<dbReference type="PANTHER" id="PTHR39290">
    <property type="entry name" value="C3H1-TYPE DOMAIN-CONTAINING PROTEIN-RELATED"/>
    <property type="match status" value="1"/>
</dbReference>
<reference evidence="2 3" key="1">
    <citation type="submission" date="2020-03" db="EMBL/GenBank/DDBJ databases">
        <title>Whole genome shotgun sequence of Phytohabitans rumicis NBRC 108638.</title>
        <authorList>
            <person name="Komaki H."/>
            <person name="Tamura T."/>
        </authorList>
    </citation>
    <scope>NUCLEOTIDE SEQUENCE [LARGE SCALE GENOMIC DNA]</scope>
    <source>
        <strain evidence="2 3">NBRC 108638</strain>
    </source>
</reference>
<proteinExistence type="predicted"/>
<feature type="compositionally biased region" description="Basic residues" evidence="1">
    <location>
        <begin position="204"/>
        <end position="214"/>
    </location>
</feature>
<protein>
    <submittedName>
        <fullName evidence="2">Uncharacterized protein</fullName>
    </submittedName>
</protein>
<dbReference type="AlphaFoldDB" id="A0A6V8L7Z6"/>
<sequence length="258" mass="29267">MSHLCLPDPRDRSLAWWKDEPACLAWWRAVTDTEAPTGLPYAVDLARLYSYSVPTPEALIALRELGPLIELGAGAGYWARLLRDLGVDLVAYDIEEPSTNSWIADAPAWTKVEVGDEHSLAGHSGRTLFVSWPERPSGFMSTVLDVYPPATLVLITDGRVSVGADPLYDRLASGWEQDMAMDIPRWPGRYDSLMIWHRTDSRHPERHRRRRRASRSAGAAPKRSDEMCATLRRRRCRDQQPQRKPLGDIRRKFAPNAR</sequence>
<name>A0A6V8L7Z6_9ACTN</name>
<organism evidence="2 3">
    <name type="scientific">Phytohabitans rumicis</name>
    <dbReference type="NCBI Taxonomy" id="1076125"/>
    <lineage>
        <taxon>Bacteria</taxon>
        <taxon>Bacillati</taxon>
        <taxon>Actinomycetota</taxon>
        <taxon>Actinomycetes</taxon>
        <taxon>Micromonosporales</taxon>
        <taxon>Micromonosporaceae</taxon>
    </lineage>
</organism>
<feature type="compositionally biased region" description="Basic and acidic residues" evidence="1">
    <location>
        <begin position="237"/>
        <end position="251"/>
    </location>
</feature>
<evidence type="ECO:0000313" key="3">
    <source>
        <dbReference type="Proteomes" id="UP000482960"/>
    </source>
</evidence>
<keyword evidence="3" id="KW-1185">Reference proteome</keyword>
<dbReference type="PANTHER" id="PTHR39290:SF6">
    <property type="entry name" value="S-ADENOSYL-L-METHIONINE-DEPENDENT METHYLTRANSFERASES SUPERFAMILY PROTEIN"/>
    <property type="match status" value="1"/>
</dbReference>